<dbReference type="EMBL" id="JAHHHV010000002">
    <property type="protein sequence ID" value="MBW4463900.1"/>
    <property type="molecule type" value="Genomic_DNA"/>
</dbReference>
<evidence type="ECO:0000256" key="2">
    <source>
        <dbReference type="ARBA" id="ARBA00022801"/>
    </source>
</evidence>
<dbReference type="PANTHER" id="PTHR43343:SF3">
    <property type="entry name" value="PROTEASE DO-LIKE 8, CHLOROPLASTIC"/>
    <property type="match status" value="1"/>
</dbReference>
<reference evidence="4" key="1">
    <citation type="submission" date="2021-05" db="EMBL/GenBank/DDBJ databases">
        <authorList>
            <person name="Pietrasiak N."/>
            <person name="Ward R."/>
            <person name="Stajich J.E."/>
            <person name="Kurbessoian T."/>
        </authorList>
    </citation>
    <scope>NUCLEOTIDE SEQUENCE</scope>
    <source>
        <strain evidence="4">GSE-TBD4-15B</strain>
    </source>
</reference>
<organism evidence="4 5">
    <name type="scientific">Pegethrix bostrychoides GSE-TBD4-15B</name>
    <dbReference type="NCBI Taxonomy" id="2839662"/>
    <lineage>
        <taxon>Bacteria</taxon>
        <taxon>Bacillati</taxon>
        <taxon>Cyanobacteriota</taxon>
        <taxon>Cyanophyceae</taxon>
        <taxon>Oculatellales</taxon>
        <taxon>Oculatellaceae</taxon>
        <taxon>Pegethrix</taxon>
    </lineage>
</organism>
<keyword evidence="2" id="KW-0378">Hydrolase</keyword>
<keyword evidence="1" id="KW-0645">Protease</keyword>
<dbReference type="Gene3D" id="2.40.10.120">
    <property type="match status" value="1"/>
</dbReference>
<dbReference type="Proteomes" id="UP000707356">
    <property type="component" value="Unassembled WGS sequence"/>
</dbReference>
<dbReference type="GO" id="GO:0004252">
    <property type="term" value="F:serine-type endopeptidase activity"/>
    <property type="evidence" value="ECO:0007669"/>
    <property type="project" value="InterPro"/>
</dbReference>
<name>A0A951P7I6_9CYAN</name>
<dbReference type="AlphaFoldDB" id="A0A951P7I6"/>
<evidence type="ECO:0000313" key="4">
    <source>
        <dbReference type="EMBL" id="MBW4463900.1"/>
    </source>
</evidence>
<dbReference type="SUPFAM" id="SSF50494">
    <property type="entry name" value="Trypsin-like serine proteases"/>
    <property type="match status" value="1"/>
</dbReference>
<dbReference type="PRINTS" id="PR00834">
    <property type="entry name" value="PROTEASES2C"/>
</dbReference>
<evidence type="ECO:0000256" key="1">
    <source>
        <dbReference type="ARBA" id="ARBA00022670"/>
    </source>
</evidence>
<feature type="domain" description="TtsA-like Glycoside hydrolase family 108" evidence="3">
    <location>
        <begin position="71"/>
        <end position="132"/>
    </location>
</feature>
<dbReference type="InterPro" id="IPR051201">
    <property type="entry name" value="Chloro_Bact_Ser_Proteases"/>
</dbReference>
<dbReference type="PANTHER" id="PTHR43343">
    <property type="entry name" value="PEPTIDASE S12"/>
    <property type="match status" value="1"/>
</dbReference>
<comment type="caution">
    <text evidence="4">The sequence shown here is derived from an EMBL/GenBank/DDBJ whole genome shotgun (WGS) entry which is preliminary data.</text>
</comment>
<accession>A0A951P7I6</accession>
<dbReference type="InterPro" id="IPR008565">
    <property type="entry name" value="TtsA-like_GH18_dom"/>
</dbReference>
<evidence type="ECO:0000259" key="3">
    <source>
        <dbReference type="Pfam" id="PF05838"/>
    </source>
</evidence>
<gene>
    <name evidence="4" type="ORF">KME07_00460</name>
</gene>
<dbReference type="InterPro" id="IPR009003">
    <property type="entry name" value="Peptidase_S1_PA"/>
</dbReference>
<reference evidence="4" key="2">
    <citation type="journal article" date="2022" name="Microbiol. Resour. Announc.">
        <title>Metagenome Sequencing to Explore Phylogenomics of Terrestrial Cyanobacteria.</title>
        <authorList>
            <person name="Ward R.D."/>
            <person name="Stajich J.E."/>
            <person name="Johansen J.R."/>
            <person name="Huntemann M."/>
            <person name="Clum A."/>
            <person name="Foster B."/>
            <person name="Foster B."/>
            <person name="Roux S."/>
            <person name="Palaniappan K."/>
            <person name="Varghese N."/>
            <person name="Mukherjee S."/>
            <person name="Reddy T.B.K."/>
            <person name="Daum C."/>
            <person name="Copeland A."/>
            <person name="Chen I.A."/>
            <person name="Ivanova N.N."/>
            <person name="Kyrpides N.C."/>
            <person name="Shapiro N."/>
            <person name="Eloe-Fadrosh E.A."/>
            <person name="Pietrasiak N."/>
        </authorList>
    </citation>
    <scope>NUCLEOTIDE SEQUENCE</scope>
    <source>
        <strain evidence="4">GSE-TBD4-15B</strain>
    </source>
</reference>
<proteinExistence type="predicted"/>
<protein>
    <submittedName>
        <fullName evidence="4">Trypsin-like peptidase domain-containing protein</fullName>
    </submittedName>
</protein>
<evidence type="ECO:0000313" key="5">
    <source>
        <dbReference type="Proteomes" id="UP000707356"/>
    </source>
</evidence>
<sequence>MNAKLQFLDRMRPAQRRLIALTVLLALLPVGVSLFKKAPTPEANPQFEQAYQAVLQLSQSPSEHTKRFSYGGISQLDYDRWRQLNSKPIADIDKIRPEEVKAIYQEQWQKGDCAQYVAPLDVTCLDSMISFGDIQGKQLLADLPADPAQAAMLVVERRELERREQVRPPLTPSKRLTLREGVRRDQALADLIALPSVSPKQSGLPPAVSPNAPARSNTAQLAGQIYTALRPSTVEIEDRTRRGSASTAAGVILTADGLVMTNYHVVASDSRPRVKLSDGRAFVGLVILVDESLDLALVQLQGASDLPVAPLAESTAQLQVGDQVYAIGSPLGKSWKLSQAQVIELNSTCANGSSPLRCIRTPRGFLQPGNSGGPLIDESGQVIGINRAVQQSTGEGVSIPVETVKQFLAQRSSQPPGAVPGPNPLRLPLPNPFRRWI</sequence>
<dbReference type="Pfam" id="PF13365">
    <property type="entry name" value="Trypsin_2"/>
    <property type="match status" value="1"/>
</dbReference>
<dbReference type="InterPro" id="IPR001940">
    <property type="entry name" value="Peptidase_S1C"/>
</dbReference>
<dbReference type="Pfam" id="PF05838">
    <property type="entry name" value="Glyco_hydro_108"/>
    <property type="match status" value="1"/>
</dbReference>
<dbReference type="GO" id="GO:0006508">
    <property type="term" value="P:proteolysis"/>
    <property type="evidence" value="ECO:0007669"/>
    <property type="project" value="UniProtKB-KW"/>
</dbReference>